<reference evidence="6 7" key="1">
    <citation type="submission" date="2022-03" db="EMBL/GenBank/DDBJ databases">
        <authorList>
            <person name="Nunn A."/>
            <person name="Chopra R."/>
            <person name="Nunn A."/>
            <person name="Contreras Garrido A."/>
        </authorList>
    </citation>
    <scope>NUCLEOTIDE SEQUENCE [LARGE SCALE GENOMIC DNA]</scope>
</reference>
<accession>A0AAU9RG58</accession>
<name>A0AAU9RG58_THLAR</name>
<dbReference type="EMBL" id="CAJVSB020000060">
    <property type="protein sequence ID" value="CAH2041018.1"/>
    <property type="molecule type" value="Genomic_DNA"/>
</dbReference>
<evidence type="ECO:0000256" key="5">
    <source>
        <dbReference type="ARBA" id="ARBA00023242"/>
    </source>
</evidence>
<dbReference type="InterPro" id="IPR036638">
    <property type="entry name" value="HLH_DNA-bd_sf"/>
</dbReference>
<evidence type="ECO:0000313" key="7">
    <source>
        <dbReference type="Proteomes" id="UP000836841"/>
    </source>
</evidence>
<dbReference type="GO" id="GO:0005634">
    <property type="term" value="C:nucleus"/>
    <property type="evidence" value="ECO:0007669"/>
    <property type="project" value="UniProtKB-SubCell"/>
</dbReference>
<proteinExistence type="predicted"/>
<organism evidence="6 7">
    <name type="scientific">Thlaspi arvense</name>
    <name type="common">Field penny-cress</name>
    <dbReference type="NCBI Taxonomy" id="13288"/>
    <lineage>
        <taxon>Eukaryota</taxon>
        <taxon>Viridiplantae</taxon>
        <taxon>Streptophyta</taxon>
        <taxon>Embryophyta</taxon>
        <taxon>Tracheophyta</taxon>
        <taxon>Spermatophyta</taxon>
        <taxon>Magnoliopsida</taxon>
        <taxon>eudicotyledons</taxon>
        <taxon>Gunneridae</taxon>
        <taxon>Pentapetalae</taxon>
        <taxon>rosids</taxon>
        <taxon>malvids</taxon>
        <taxon>Brassicales</taxon>
        <taxon>Brassicaceae</taxon>
        <taxon>Thlaspideae</taxon>
        <taxon>Thlaspi</taxon>
    </lineage>
</organism>
<dbReference type="PANTHER" id="PTHR38546">
    <property type="entry name" value="DNA BINDING PROTEIN"/>
    <property type="match status" value="1"/>
</dbReference>
<dbReference type="Proteomes" id="UP000836841">
    <property type="component" value="Unassembled WGS sequence"/>
</dbReference>
<protein>
    <recommendedName>
        <fullName evidence="8">BHLH domain-containing protein</fullName>
    </recommendedName>
</protein>
<evidence type="ECO:0000256" key="1">
    <source>
        <dbReference type="ARBA" id="ARBA00004123"/>
    </source>
</evidence>
<evidence type="ECO:0000256" key="3">
    <source>
        <dbReference type="ARBA" id="ARBA00023015"/>
    </source>
</evidence>
<evidence type="ECO:0000313" key="6">
    <source>
        <dbReference type="EMBL" id="CAH2041018.1"/>
    </source>
</evidence>
<dbReference type="GO" id="GO:0006355">
    <property type="term" value="P:regulation of DNA-templated transcription"/>
    <property type="evidence" value="ECO:0007669"/>
    <property type="project" value="InterPro"/>
</dbReference>
<keyword evidence="3" id="KW-0805">Transcription regulation</keyword>
<keyword evidence="4" id="KW-0804">Transcription</keyword>
<dbReference type="GO" id="GO:0040008">
    <property type="term" value="P:regulation of growth"/>
    <property type="evidence" value="ECO:0007669"/>
    <property type="project" value="InterPro"/>
</dbReference>
<comment type="caution">
    <text evidence="6">The sequence shown here is derived from an EMBL/GenBank/DDBJ whole genome shotgun (WGS) entry which is preliminary data.</text>
</comment>
<dbReference type="GO" id="GO:0046983">
    <property type="term" value="F:protein dimerization activity"/>
    <property type="evidence" value="ECO:0007669"/>
    <property type="project" value="InterPro"/>
</dbReference>
<keyword evidence="2" id="KW-0341">Growth regulation</keyword>
<dbReference type="AlphaFoldDB" id="A0AAU9RG58"/>
<keyword evidence="5" id="KW-0539">Nucleus</keyword>
<evidence type="ECO:0008006" key="8">
    <source>
        <dbReference type="Google" id="ProtNLM"/>
    </source>
</evidence>
<gene>
    <name evidence="6" type="ORF">TAV2_LOCUS4316</name>
</gene>
<dbReference type="InterPro" id="IPR044172">
    <property type="entry name" value="ILI2-like"/>
</dbReference>
<evidence type="ECO:0000256" key="2">
    <source>
        <dbReference type="ARBA" id="ARBA00022604"/>
    </source>
</evidence>
<dbReference type="InterPro" id="IPR044293">
    <property type="entry name" value="PRE"/>
</dbReference>
<dbReference type="PANTHER" id="PTHR38546:SF3">
    <property type="entry name" value="DNA BINDING PROTEIN"/>
    <property type="match status" value="1"/>
</dbReference>
<dbReference type="Gene3D" id="4.10.280.10">
    <property type="entry name" value="Helix-loop-helix DNA-binding domain"/>
    <property type="match status" value="1"/>
</dbReference>
<comment type="subcellular location">
    <subcellularLocation>
        <location evidence="1">Nucleus</location>
    </subcellularLocation>
</comment>
<sequence>MSSRRARASNLGEDEINELVSKLQALLPHSSSRCTRREQMPPWKILEETCGYIKRLHREVDNLSERISQLLASTDATGDVDVADFVRSLLRQ</sequence>
<dbReference type="SUPFAM" id="SSF47459">
    <property type="entry name" value="HLH, helix-loop-helix DNA-binding domain"/>
    <property type="match status" value="1"/>
</dbReference>
<evidence type="ECO:0000256" key="4">
    <source>
        <dbReference type="ARBA" id="ARBA00023163"/>
    </source>
</evidence>
<dbReference type="Pfam" id="PF23174">
    <property type="entry name" value="bHLH_ILI"/>
    <property type="match status" value="1"/>
</dbReference>
<keyword evidence="7" id="KW-1185">Reference proteome</keyword>